<dbReference type="Gene3D" id="3.40.50.720">
    <property type="entry name" value="NAD(P)-binding Rossmann-like Domain"/>
    <property type="match status" value="1"/>
</dbReference>
<comment type="caution">
    <text evidence="2">The sequence shown here is derived from an EMBL/GenBank/DDBJ whole genome shotgun (WGS) entry which is preliminary data.</text>
</comment>
<dbReference type="GO" id="GO:0061503">
    <property type="term" value="F:tRNA threonylcarbamoyladenosine dehydratase"/>
    <property type="evidence" value="ECO:0007669"/>
    <property type="project" value="TreeGrafter"/>
</dbReference>
<dbReference type="PATRIC" id="fig|1204725.3.peg.516"/>
<dbReference type="GO" id="GO:0008641">
    <property type="term" value="F:ubiquitin-like modifier activating enzyme activity"/>
    <property type="evidence" value="ECO:0007669"/>
    <property type="project" value="InterPro"/>
</dbReference>
<dbReference type="SUPFAM" id="SSF69572">
    <property type="entry name" value="Activating enzymes of the ubiquitin-like proteins"/>
    <property type="match status" value="1"/>
</dbReference>
<reference evidence="2 3" key="1">
    <citation type="journal article" date="2012" name="J. Bacteriol.">
        <title>Draft genome sequence of Methanobacterium formicicum DSM 3637, an archaebacterium isolated from the methane producer amoeba Pelomyxa palustris.</title>
        <authorList>
            <person name="Gutierrez G."/>
        </authorList>
    </citation>
    <scope>NUCLEOTIDE SEQUENCE [LARGE SCALE GENOMIC DNA]</scope>
    <source>
        <strain evidence="3">DSM 3637 / PP1</strain>
    </source>
</reference>
<proteinExistence type="predicted"/>
<accession>K2R3K9</accession>
<dbReference type="InterPro" id="IPR045886">
    <property type="entry name" value="ThiF/MoeB/HesA"/>
</dbReference>
<dbReference type="CDD" id="cd00757">
    <property type="entry name" value="ThiF_MoeB_HesA_family"/>
    <property type="match status" value="1"/>
</dbReference>
<dbReference type="Proteomes" id="UP000007360">
    <property type="component" value="Unassembled WGS sequence"/>
</dbReference>
<dbReference type="AlphaFoldDB" id="K2R3K9"/>
<dbReference type="GO" id="GO:0061504">
    <property type="term" value="P:cyclic threonylcarbamoyladenosine biosynthetic process"/>
    <property type="evidence" value="ECO:0007669"/>
    <property type="project" value="TreeGrafter"/>
</dbReference>
<feature type="domain" description="THIF-type NAD/FAD binding fold" evidence="1">
    <location>
        <begin position="15"/>
        <end position="247"/>
    </location>
</feature>
<dbReference type="InterPro" id="IPR035985">
    <property type="entry name" value="Ubiquitin-activating_enz"/>
</dbReference>
<keyword evidence="3" id="KW-1185">Reference proteome</keyword>
<dbReference type="RefSeq" id="WP_004029710.1">
    <property type="nucleotide sequence ID" value="NZ_AMPO01000001.1"/>
</dbReference>
<dbReference type="PANTHER" id="PTHR43267">
    <property type="entry name" value="TRNA THREONYLCARBAMOYLADENOSINE DEHYDRATASE"/>
    <property type="match status" value="1"/>
</dbReference>
<organism evidence="2 3">
    <name type="scientific">Methanobacterium formicicum (strain DSM 3637 / PP1)</name>
    <dbReference type="NCBI Taxonomy" id="1204725"/>
    <lineage>
        <taxon>Archaea</taxon>
        <taxon>Methanobacteriati</taxon>
        <taxon>Methanobacteriota</taxon>
        <taxon>Methanomada group</taxon>
        <taxon>Methanobacteria</taxon>
        <taxon>Methanobacteriales</taxon>
        <taxon>Methanobacteriaceae</taxon>
        <taxon>Methanobacterium</taxon>
    </lineage>
</organism>
<evidence type="ECO:0000313" key="3">
    <source>
        <dbReference type="Proteomes" id="UP000007360"/>
    </source>
</evidence>
<gene>
    <name evidence="2" type="ORF">A994_02550</name>
</gene>
<protein>
    <submittedName>
        <fullName evidence="2">UBA/THIF-type NAD/FAD binding protein</fullName>
    </submittedName>
</protein>
<dbReference type="InterPro" id="IPR000594">
    <property type="entry name" value="ThiF_NAD_FAD-bd"/>
</dbReference>
<evidence type="ECO:0000259" key="1">
    <source>
        <dbReference type="Pfam" id="PF00899"/>
    </source>
</evidence>
<evidence type="ECO:0000313" key="2">
    <source>
        <dbReference type="EMBL" id="EKF87128.1"/>
    </source>
</evidence>
<sequence>MPDEQEAKSYWEMLDRQKGIISEAEQLNLLNSQITVIGCGGIGGATTEMLARIGVGKLRIVDKDVFDLSNINRQLMSSRESVGRSKTEITKKRLESINPTIEVEAFNQELNDKNVLKILNGSQIIIDALDNLLTRIIVSRCSEKLDIPFIHGAIHGTMGQVTVFNSSTPSYEELFKLPSQGKELSDETRSKVSNLSKEVPPVIGPVPNIVGCLQAFEAVKLITGKGSPIMAPRVLMFDLMKEEAFSVVRF</sequence>
<name>K2R3K9_METFP</name>
<dbReference type="Pfam" id="PF00899">
    <property type="entry name" value="ThiF"/>
    <property type="match status" value="1"/>
</dbReference>
<dbReference type="PANTHER" id="PTHR43267:SF1">
    <property type="entry name" value="TRNA THREONYLCARBAMOYLADENOSINE DEHYDRATASE"/>
    <property type="match status" value="1"/>
</dbReference>
<dbReference type="EMBL" id="AMPO01000001">
    <property type="protein sequence ID" value="EKF87128.1"/>
    <property type="molecule type" value="Genomic_DNA"/>
</dbReference>